<dbReference type="Proteomes" id="UP001318860">
    <property type="component" value="Unassembled WGS sequence"/>
</dbReference>
<sequence>MRIGREFLKPVKTPLIGFTGEAVESEGIITLPLTAGERPQQTTVMIDFLVFPTEHGVGRVQGDQGVARQCYVASLKGKTKSSETLAIESLEPEDKGQKSGEPVEDLVSIPLYEGNQEKIVKIGSLLDEDVNDLIAQLDYFRIQHVPQTENAKVDALSKLATSPYHELIKTVPVEILPNRSIEED</sequence>
<gene>
    <name evidence="1" type="ORF">DH2020_002593</name>
</gene>
<accession>A0ABR0XU81</accession>
<evidence type="ECO:0000313" key="1">
    <source>
        <dbReference type="EMBL" id="KAK6162752.1"/>
    </source>
</evidence>
<proteinExistence type="predicted"/>
<name>A0ABR0XU81_REHGL</name>
<evidence type="ECO:0000313" key="2">
    <source>
        <dbReference type="Proteomes" id="UP001318860"/>
    </source>
</evidence>
<dbReference type="EMBL" id="JABTTQ020000002">
    <property type="protein sequence ID" value="KAK6162752.1"/>
    <property type="molecule type" value="Genomic_DNA"/>
</dbReference>
<reference evidence="1 2" key="1">
    <citation type="journal article" date="2021" name="Comput. Struct. Biotechnol. J.">
        <title>De novo genome assembly of the potent medicinal plant Rehmannia glutinosa using nanopore technology.</title>
        <authorList>
            <person name="Ma L."/>
            <person name="Dong C."/>
            <person name="Song C."/>
            <person name="Wang X."/>
            <person name="Zheng X."/>
            <person name="Niu Y."/>
            <person name="Chen S."/>
            <person name="Feng W."/>
        </authorList>
    </citation>
    <scope>NUCLEOTIDE SEQUENCE [LARGE SCALE GENOMIC DNA]</scope>
    <source>
        <strain evidence="1">DH-2019</strain>
    </source>
</reference>
<keyword evidence="2" id="KW-1185">Reference proteome</keyword>
<comment type="caution">
    <text evidence="1">The sequence shown here is derived from an EMBL/GenBank/DDBJ whole genome shotgun (WGS) entry which is preliminary data.</text>
</comment>
<organism evidence="1 2">
    <name type="scientific">Rehmannia glutinosa</name>
    <name type="common">Chinese foxglove</name>
    <dbReference type="NCBI Taxonomy" id="99300"/>
    <lineage>
        <taxon>Eukaryota</taxon>
        <taxon>Viridiplantae</taxon>
        <taxon>Streptophyta</taxon>
        <taxon>Embryophyta</taxon>
        <taxon>Tracheophyta</taxon>
        <taxon>Spermatophyta</taxon>
        <taxon>Magnoliopsida</taxon>
        <taxon>eudicotyledons</taxon>
        <taxon>Gunneridae</taxon>
        <taxon>Pentapetalae</taxon>
        <taxon>asterids</taxon>
        <taxon>lamiids</taxon>
        <taxon>Lamiales</taxon>
        <taxon>Orobanchaceae</taxon>
        <taxon>Rehmannieae</taxon>
        <taxon>Rehmannia</taxon>
    </lineage>
</organism>
<protein>
    <submittedName>
        <fullName evidence="1">Uncharacterized protein</fullName>
    </submittedName>
</protein>